<evidence type="ECO:0000313" key="2">
    <source>
        <dbReference type="EMBL" id="KAJ3140902.1"/>
    </source>
</evidence>
<feature type="compositionally biased region" description="Pro residues" evidence="1">
    <location>
        <begin position="485"/>
        <end position="501"/>
    </location>
</feature>
<protein>
    <submittedName>
        <fullName evidence="2">Uncharacterized protein</fullName>
    </submittedName>
</protein>
<sequence length="630" mass="66224">MEEEGGSILALAPLNLTGVFSQDYVEACKRAGNLNEFPRVLRIGFPLPPLPLPSVSQTRQEDPNTGHKTTSIDDDSDAPNDTLIQTGDFTTTINNNNINNNSSLLLPPPQTTTRVLTASAENLEQPPPPLLGAAAVLGSSSSFLAAAQPLTSTLKLGSIEKRIELLGNSGGFGGSRNFADAACITPKYFSRYKFQPTICVETTAVASAAVAAADNEDDDEVQKVEVRGWRINTKILDILSTVITTCTTVTSLVAVLSSNIRLIALDENPDIPETLYGYLLSEDSLIKHLSLRMNRITDVGAKMIASTLKINRTMQSLNLFMNCIGKDGAADFADALKFNQTLTSLSLAKNNIGDEGISALAKMLSNFSLLHDELSARKKAVADLDRLRRELEDDPMIKKAKLRGGNSSLGRNQVGKKSEENLSKNNASTLDSKSVKKGGPVATGGGAGGASSGVGGGGGSSGATKAVAPGKAALPANNKKTPEAAAPPPAGKKGAPPPATPAPAQDKGGGGKDKKGVAVAAVGNAKGVSGKKGKIEEAKEEVDDSNEISSSNEPLFEHNGQYFLIGNRTLNNLNLRQNGITETGVRLLLDMISEQELSAENTPEGMSGIFRIALHVSKLTQINITKGKYV</sequence>
<accession>A0AAD5XMH8</accession>
<name>A0AAD5XMH8_9FUNG</name>
<proteinExistence type="predicted"/>
<feature type="compositionally biased region" description="Gly residues" evidence="1">
    <location>
        <begin position="441"/>
        <end position="461"/>
    </location>
</feature>
<feature type="region of interest" description="Disordered" evidence="1">
    <location>
        <begin position="532"/>
        <end position="553"/>
    </location>
</feature>
<dbReference type="EMBL" id="JADGJH010000041">
    <property type="protein sequence ID" value="KAJ3140902.1"/>
    <property type="molecule type" value="Genomic_DNA"/>
</dbReference>
<dbReference type="InterPro" id="IPR032675">
    <property type="entry name" value="LRR_dom_sf"/>
</dbReference>
<dbReference type="SMART" id="SM00368">
    <property type="entry name" value="LRR_RI"/>
    <property type="match status" value="4"/>
</dbReference>
<dbReference type="PANTHER" id="PTHR46984:SF1">
    <property type="entry name" value="LEUCINE-RICH REPEAT-CONTAINING PROTEIN 71"/>
    <property type="match status" value="1"/>
</dbReference>
<gene>
    <name evidence="2" type="ORF">HK100_008441</name>
</gene>
<evidence type="ECO:0000256" key="1">
    <source>
        <dbReference type="SAM" id="MobiDB-lite"/>
    </source>
</evidence>
<feature type="compositionally biased region" description="Polar residues" evidence="1">
    <location>
        <begin position="423"/>
        <end position="432"/>
    </location>
</feature>
<comment type="caution">
    <text evidence="2">The sequence shown here is derived from an EMBL/GenBank/DDBJ whole genome shotgun (WGS) entry which is preliminary data.</text>
</comment>
<dbReference type="SUPFAM" id="SSF52047">
    <property type="entry name" value="RNI-like"/>
    <property type="match status" value="1"/>
</dbReference>
<dbReference type="Gene3D" id="3.80.10.10">
    <property type="entry name" value="Ribonuclease Inhibitor"/>
    <property type="match status" value="1"/>
</dbReference>
<dbReference type="Proteomes" id="UP001211907">
    <property type="component" value="Unassembled WGS sequence"/>
</dbReference>
<feature type="region of interest" description="Disordered" evidence="1">
    <location>
        <begin position="51"/>
        <end position="89"/>
    </location>
</feature>
<dbReference type="InterPro" id="IPR001611">
    <property type="entry name" value="Leu-rich_rpt"/>
</dbReference>
<keyword evidence="3" id="KW-1185">Reference proteome</keyword>
<dbReference type="InterPro" id="IPR053040">
    <property type="entry name" value="LRR-containing_protein_71"/>
</dbReference>
<dbReference type="Pfam" id="PF13516">
    <property type="entry name" value="LRR_6"/>
    <property type="match status" value="4"/>
</dbReference>
<reference evidence="2" key="1">
    <citation type="submission" date="2020-05" db="EMBL/GenBank/DDBJ databases">
        <title>Phylogenomic resolution of chytrid fungi.</title>
        <authorList>
            <person name="Stajich J.E."/>
            <person name="Amses K."/>
            <person name="Simmons R."/>
            <person name="Seto K."/>
            <person name="Myers J."/>
            <person name="Bonds A."/>
            <person name="Quandt C.A."/>
            <person name="Barry K."/>
            <person name="Liu P."/>
            <person name="Grigoriev I."/>
            <person name="Longcore J.E."/>
            <person name="James T.Y."/>
        </authorList>
    </citation>
    <scope>NUCLEOTIDE SEQUENCE</scope>
    <source>
        <strain evidence="2">JEL0513</strain>
    </source>
</reference>
<organism evidence="2 3">
    <name type="scientific">Physocladia obscura</name>
    <dbReference type="NCBI Taxonomy" id="109957"/>
    <lineage>
        <taxon>Eukaryota</taxon>
        <taxon>Fungi</taxon>
        <taxon>Fungi incertae sedis</taxon>
        <taxon>Chytridiomycota</taxon>
        <taxon>Chytridiomycota incertae sedis</taxon>
        <taxon>Chytridiomycetes</taxon>
        <taxon>Chytridiales</taxon>
        <taxon>Chytriomycetaceae</taxon>
        <taxon>Physocladia</taxon>
    </lineage>
</organism>
<evidence type="ECO:0000313" key="3">
    <source>
        <dbReference type="Proteomes" id="UP001211907"/>
    </source>
</evidence>
<dbReference type="AlphaFoldDB" id="A0AAD5XMH8"/>
<feature type="region of interest" description="Disordered" evidence="1">
    <location>
        <begin position="398"/>
        <end position="515"/>
    </location>
</feature>
<dbReference type="PANTHER" id="PTHR46984">
    <property type="entry name" value="LEUCINE-RICH REPEAT-CONTAINING PROTEIN 71"/>
    <property type="match status" value="1"/>
</dbReference>